<proteinExistence type="inferred from homology"/>
<keyword evidence="2" id="KW-0560">Oxidoreductase</keyword>
<evidence type="ECO:0000313" key="5">
    <source>
        <dbReference type="Proteomes" id="UP000315369"/>
    </source>
</evidence>
<evidence type="ECO:0000259" key="3">
    <source>
        <dbReference type="SMART" id="SM00822"/>
    </source>
</evidence>
<dbReference type="RefSeq" id="WP_141645161.1">
    <property type="nucleotide sequence ID" value="NZ_VIFM01000111.1"/>
</dbReference>
<comment type="similarity">
    <text evidence="1">Belongs to the short-chain dehydrogenases/reductases (SDR) family.</text>
</comment>
<dbReference type="InterPro" id="IPR002347">
    <property type="entry name" value="SDR_fam"/>
</dbReference>
<dbReference type="PRINTS" id="PR00081">
    <property type="entry name" value="GDHRDH"/>
</dbReference>
<reference evidence="4 5" key="1">
    <citation type="submission" date="2019-06" db="EMBL/GenBank/DDBJ databases">
        <authorList>
            <person name="Livingstone P."/>
            <person name="Whitworth D."/>
        </authorList>
    </citation>
    <scope>NUCLEOTIDE SEQUENCE [LARGE SCALE GENOMIC DNA]</scope>
    <source>
        <strain evidence="4 5">AM401</strain>
    </source>
</reference>
<dbReference type="InterPro" id="IPR036291">
    <property type="entry name" value="NAD(P)-bd_dom_sf"/>
</dbReference>
<keyword evidence="5" id="KW-1185">Reference proteome</keyword>
<dbReference type="Gene3D" id="3.40.50.720">
    <property type="entry name" value="NAD(P)-binding Rossmann-like Domain"/>
    <property type="match status" value="1"/>
</dbReference>
<dbReference type="GO" id="GO:0016491">
    <property type="term" value="F:oxidoreductase activity"/>
    <property type="evidence" value="ECO:0007669"/>
    <property type="project" value="UniProtKB-KW"/>
</dbReference>
<gene>
    <name evidence="4" type="ORF">FJV41_25545</name>
</gene>
<feature type="domain" description="Ketoreductase" evidence="3">
    <location>
        <begin position="8"/>
        <end position="194"/>
    </location>
</feature>
<evidence type="ECO:0000256" key="2">
    <source>
        <dbReference type="ARBA" id="ARBA00023002"/>
    </source>
</evidence>
<dbReference type="OrthoDB" id="5495326at2"/>
<accession>A0A540WVU0</accession>
<comment type="caution">
    <text evidence="4">The sequence shown here is derived from an EMBL/GenBank/DDBJ whole genome shotgun (WGS) entry which is preliminary data.</text>
</comment>
<dbReference type="GO" id="GO:0016020">
    <property type="term" value="C:membrane"/>
    <property type="evidence" value="ECO:0007669"/>
    <property type="project" value="TreeGrafter"/>
</dbReference>
<evidence type="ECO:0000256" key="1">
    <source>
        <dbReference type="ARBA" id="ARBA00006484"/>
    </source>
</evidence>
<dbReference type="EMBL" id="VIFM01000111">
    <property type="protein sequence ID" value="TQF13132.1"/>
    <property type="molecule type" value="Genomic_DNA"/>
</dbReference>
<evidence type="ECO:0000313" key="4">
    <source>
        <dbReference type="EMBL" id="TQF13132.1"/>
    </source>
</evidence>
<organism evidence="4 5">
    <name type="scientific">Myxococcus llanfairpwllgwyngyllgogerychwyrndrobwllllantysiliogogogochensis</name>
    <dbReference type="NCBI Taxonomy" id="2590453"/>
    <lineage>
        <taxon>Bacteria</taxon>
        <taxon>Pseudomonadati</taxon>
        <taxon>Myxococcota</taxon>
        <taxon>Myxococcia</taxon>
        <taxon>Myxococcales</taxon>
        <taxon>Cystobacterineae</taxon>
        <taxon>Myxococcaceae</taxon>
        <taxon>Myxococcus</taxon>
    </lineage>
</organism>
<dbReference type="Proteomes" id="UP000315369">
    <property type="component" value="Unassembled WGS sequence"/>
</dbReference>
<dbReference type="InterPro" id="IPR057326">
    <property type="entry name" value="KR_dom"/>
</dbReference>
<sequence>MRPPIDQGTVLITGASEGIGRELARLLSRRVRTLVLVDRDVARLKPLREELLSLYPTLGVLLEQCDVCESRDIDALVASLESHFVRVDVLVNTAALGRQGLYAEARWGGLEELLRANVWVPALLTHRLLAPMLERGRGGVLNIGSGAAQLFLPGSTMFAATQRFLDGFTESLRLEVEGRGVVITRVAPGPLGDAGSQAVGAGVAPFFQISLEHCARVALAAFERGEALVYPGWGHRWVMRLLPLLPRMVKRGLGRLALRGVRREALTAPEALPVGLASPVLLAREPTPA</sequence>
<dbReference type="AlphaFoldDB" id="A0A540WVU0"/>
<dbReference type="PANTHER" id="PTHR44196">
    <property type="entry name" value="DEHYDROGENASE/REDUCTASE SDR FAMILY MEMBER 7B"/>
    <property type="match status" value="1"/>
</dbReference>
<dbReference type="PANTHER" id="PTHR44196:SF2">
    <property type="entry name" value="SHORT-CHAIN DEHYDROGENASE-RELATED"/>
    <property type="match status" value="1"/>
</dbReference>
<dbReference type="Pfam" id="PF00106">
    <property type="entry name" value="adh_short"/>
    <property type="match status" value="1"/>
</dbReference>
<name>A0A540WVU0_9BACT</name>
<dbReference type="SUPFAM" id="SSF51735">
    <property type="entry name" value="NAD(P)-binding Rossmann-fold domains"/>
    <property type="match status" value="1"/>
</dbReference>
<protein>
    <submittedName>
        <fullName evidence="4">SDR family NAD(P)-dependent oxidoreductase</fullName>
    </submittedName>
</protein>
<dbReference type="SMART" id="SM00822">
    <property type="entry name" value="PKS_KR"/>
    <property type="match status" value="1"/>
</dbReference>